<dbReference type="Proteomes" id="UP000054337">
    <property type="component" value="Unassembled WGS sequence"/>
</dbReference>
<dbReference type="GeneID" id="26259516"/>
<dbReference type="EMBL" id="KI968711">
    <property type="protein sequence ID" value="EUN29675.1"/>
    <property type="molecule type" value="Genomic_DNA"/>
</dbReference>
<evidence type="ECO:0000313" key="2">
    <source>
        <dbReference type="Proteomes" id="UP000054337"/>
    </source>
</evidence>
<keyword evidence="2" id="KW-1185">Reference proteome</keyword>
<organism evidence="1 2">
    <name type="scientific">Bipolaris victoriae (strain FI3)</name>
    <name type="common">Victoria blight of oats agent</name>
    <name type="synonym">Cochliobolus victoriae</name>
    <dbReference type="NCBI Taxonomy" id="930091"/>
    <lineage>
        <taxon>Eukaryota</taxon>
        <taxon>Fungi</taxon>
        <taxon>Dikarya</taxon>
        <taxon>Ascomycota</taxon>
        <taxon>Pezizomycotina</taxon>
        <taxon>Dothideomycetes</taxon>
        <taxon>Pleosporomycetidae</taxon>
        <taxon>Pleosporales</taxon>
        <taxon>Pleosporineae</taxon>
        <taxon>Pleosporaceae</taxon>
        <taxon>Bipolaris</taxon>
    </lineage>
</organism>
<gene>
    <name evidence="1" type="ORF">COCVIDRAFT_92312</name>
</gene>
<dbReference type="AlphaFoldDB" id="W7EUS2"/>
<dbReference type="HOGENOM" id="CLU_191644_0_0_1"/>
<protein>
    <submittedName>
        <fullName evidence="1">Uncharacterized protein</fullName>
    </submittedName>
</protein>
<sequence>MVRAKKTFAFVTVSSTVIHTVPRIRTARRGRSGEEAPSHVMMSWGLLAAYTVNLPNTVYTHKQPYTYTRLTS</sequence>
<accession>W7EUS2</accession>
<evidence type="ECO:0000313" key="1">
    <source>
        <dbReference type="EMBL" id="EUN29675.1"/>
    </source>
</evidence>
<dbReference type="OrthoDB" id="3695028at2759"/>
<proteinExistence type="predicted"/>
<name>W7EUS2_BIPV3</name>
<reference evidence="1 2" key="1">
    <citation type="journal article" date="2013" name="PLoS Genet.">
        <title>Comparative genome structure, secondary metabolite, and effector coding capacity across Cochliobolus pathogens.</title>
        <authorList>
            <person name="Condon B.J."/>
            <person name="Leng Y."/>
            <person name="Wu D."/>
            <person name="Bushley K.E."/>
            <person name="Ohm R.A."/>
            <person name="Otillar R."/>
            <person name="Martin J."/>
            <person name="Schackwitz W."/>
            <person name="Grimwood J."/>
            <person name="MohdZainudin N."/>
            <person name="Xue C."/>
            <person name="Wang R."/>
            <person name="Manning V.A."/>
            <person name="Dhillon B."/>
            <person name="Tu Z.J."/>
            <person name="Steffenson B.J."/>
            <person name="Salamov A."/>
            <person name="Sun H."/>
            <person name="Lowry S."/>
            <person name="LaButti K."/>
            <person name="Han J."/>
            <person name="Copeland A."/>
            <person name="Lindquist E."/>
            <person name="Barry K."/>
            <person name="Schmutz J."/>
            <person name="Baker S.E."/>
            <person name="Ciuffetti L.M."/>
            <person name="Grigoriev I.V."/>
            <person name="Zhong S."/>
            <person name="Turgeon B.G."/>
        </authorList>
    </citation>
    <scope>NUCLEOTIDE SEQUENCE [LARGE SCALE GENOMIC DNA]</scope>
    <source>
        <strain evidence="1 2">FI3</strain>
    </source>
</reference>
<dbReference type="RefSeq" id="XP_014559262.1">
    <property type="nucleotide sequence ID" value="XM_014703776.1"/>
</dbReference>